<evidence type="ECO:0000313" key="2">
    <source>
        <dbReference type="Proteomes" id="UP000694409"/>
    </source>
</evidence>
<reference evidence="1" key="2">
    <citation type="submission" date="2025-09" db="UniProtKB">
        <authorList>
            <consortium name="Ensembl"/>
        </authorList>
    </citation>
    <scope>IDENTIFICATION</scope>
</reference>
<dbReference type="Proteomes" id="UP000694409">
    <property type="component" value="Unassembled WGS sequence"/>
</dbReference>
<sequence>MKPIWDGLCIWHFRCSPQFIFPGTCLITSHPEAEGELFPFHSTTGAEKLILCHPSAQRPSWPGQGLVGTLPGVPPSSAWPGAALMSQELPWKAEFLSLANPWKSKFVSLANPWKSGFLSLANPWKAEFLSLANPWKAEFLSLANSSPMNILEGHTDGRLRCSNYSCEYQGCC</sequence>
<organism evidence="1 2">
    <name type="scientific">Serinus canaria</name>
    <name type="common">Island canary</name>
    <name type="synonym">Fringilla canaria</name>
    <dbReference type="NCBI Taxonomy" id="9135"/>
    <lineage>
        <taxon>Eukaryota</taxon>
        <taxon>Metazoa</taxon>
        <taxon>Chordata</taxon>
        <taxon>Craniata</taxon>
        <taxon>Vertebrata</taxon>
        <taxon>Euteleostomi</taxon>
        <taxon>Archelosauria</taxon>
        <taxon>Archosauria</taxon>
        <taxon>Dinosauria</taxon>
        <taxon>Saurischia</taxon>
        <taxon>Theropoda</taxon>
        <taxon>Coelurosauria</taxon>
        <taxon>Aves</taxon>
        <taxon>Neognathae</taxon>
        <taxon>Neoaves</taxon>
        <taxon>Telluraves</taxon>
        <taxon>Australaves</taxon>
        <taxon>Passeriformes</taxon>
        <taxon>Passeroidea</taxon>
        <taxon>Fringillidae</taxon>
        <taxon>Carduelinae</taxon>
        <taxon>Serinus</taxon>
    </lineage>
</organism>
<evidence type="ECO:0000313" key="1">
    <source>
        <dbReference type="Ensembl" id="ENSSCAP00000021644.1"/>
    </source>
</evidence>
<keyword evidence="2" id="KW-1185">Reference proteome</keyword>
<name>A0A8C9NNR7_SERCA</name>
<accession>A0A8C9NNR7</accession>
<proteinExistence type="predicted"/>
<protein>
    <submittedName>
        <fullName evidence="1">Uncharacterized protein</fullName>
    </submittedName>
</protein>
<dbReference type="AlphaFoldDB" id="A0A8C9NNR7"/>
<dbReference type="Ensembl" id="ENSSCAT00000024121.1">
    <property type="protein sequence ID" value="ENSSCAP00000021644.1"/>
    <property type="gene ID" value="ENSSCAG00000015548.1"/>
</dbReference>
<reference evidence="1" key="1">
    <citation type="submission" date="2025-08" db="UniProtKB">
        <authorList>
            <consortium name="Ensembl"/>
        </authorList>
    </citation>
    <scope>IDENTIFICATION</scope>
</reference>